<reference evidence="2 3" key="1">
    <citation type="submission" date="2014-12" db="EMBL/GenBank/DDBJ databases">
        <title>Genome sequencing of Microbacterium hominis TPW29.</title>
        <authorList>
            <person name="Tan P.W."/>
            <person name="Chan K.-G."/>
        </authorList>
    </citation>
    <scope>NUCLEOTIDE SEQUENCE [LARGE SCALE GENOMIC DNA]</scope>
    <source>
        <strain evidence="2 3">TPW29</strain>
    </source>
</reference>
<accession>A0A0B4CNG9</accession>
<comment type="caution">
    <text evidence="2">The sequence shown here is derived from an EMBL/GenBank/DDBJ whole genome shotgun (WGS) entry which is preliminary data.</text>
</comment>
<dbReference type="EMBL" id="JWSZ01000010">
    <property type="protein sequence ID" value="KIC58037.1"/>
    <property type="molecule type" value="Genomic_DNA"/>
</dbReference>
<organism evidence="2 3">
    <name type="scientific">Microbacterium hominis</name>
    <dbReference type="NCBI Taxonomy" id="162426"/>
    <lineage>
        <taxon>Bacteria</taxon>
        <taxon>Bacillati</taxon>
        <taxon>Actinomycetota</taxon>
        <taxon>Actinomycetes</taxon>
        <taxon>Micrococcales</taxon>
        <taxon>Microbacteriaceae</taxon>
        <taxon>Microbacterium</taxon>
    </lineage>
</organism>
<evidence type="ECO:0000313" key="2">
    <source>
        <dbReference type="EMBL" id="KIC58037.1"/>
    </source>
</evidence>
<protein>
    <submittedName>
        <fullName evidence="2">Trk-type K+ transport system, membrane component</fullName>
    </submittedName>
</protein>
<evidence type="ECO:0000256" key="1">
    <source>
        <dbReference type="SAM" id="Phobius"/>
    </source>
</evidence>
<evidence type="ECO:0000313" key="3">
    <source>
        <dbReference type="Proteomes" id="UP000031202"/>
    </source>
</evidence>
<dbReference type="RefSeq" id="WP_036319227.1">
    <property type="nucleotide sequence ID" value="NZ_JWSZ01000010.1"/>
</dbReference>
<proteinExistence type="predicted"/>
<dbReference type="AlphaFoldDB" id="A0A0B4CNG9"/>
<sequence length="108" mass="11414">MSSSAAHRIETAQVRRSPRYTVFLLAGAVLGILAALVLTFAFGGGENESATTGVSYSTTQVFGFICLFAIPVGVAVGGVVALVLDRSLARRAREVRVEREVITIDDAE</sequence>
<keyword evidence="1" id="KW-0812">Transmembrane</keyword>
<keyword evidence="1" id="KW-1133">Transmembrane helix</keyword>
<dbReference type="Proteomes" id="UP000031202">
    <property type="component" value="Unassembled WGS sequence"/>
</dbReference>
<feature type="transmembrane region" description="Helical" evidence="1">
    <location>
        <begin position="20"/>
        <end position="42"/>
    </location>
</feature>
<gene>
    <name evidence="2" type="ORF">RM52_08200</name>
</gene>
<keyword evidence="1" id="KW-0472">Membrane</keyword>
<feature type="transmembrane region" description="Helical" evidence="1">
    <location>
        <begin position="62"/>
        <end position="84"/>
    </location>
</feature>
<name>A0A0B4CNG9_9MICO</name>